<feature type="transmembrane region" description="Helical" evidence="5">
    <location>
        <begin position="170"/>
        <end position="188"/>
    </location>
</feature>
<dbReference type="AlphaFoldDB" id="A0A8B8IX17"/>
<dbReference type="Pfam" id="PF00083">
    <property type="entry name" value="Sugar_tr"/>
    <property type="match status" value="1"/>
</dbReference>
<organism evidence="7 8">
    <name type="scientific">Vanessa tameamea</name>
    <name type="common">Kamehameha butterfly</name>
    <dbReference type="NCBI Taxonomy" id="334116"/>
    <lineage>
        <taxon>Eukaryota</taxon>
        <taxon>Metazoa</taxon>
        <taxon>Ecdysozoa</taxon>
        <taxon>Arthropoda</taxon>
        <taxon>Hexapoda</taxon>
        <taxon>Insecta</taxon>
        <taxon>Pterygota</taxon>
        <taxon>Neoptera</taxon>
        <taxon>Endopterygota</taxon>
        <taxon>Lepidoptera</taxon>
        <taxon>Glossata</taxon>
        <taxon>Ditrysia</taxon>
        <taxon>Papilionoidea</taxon>
        <taxon>Nymphalidae</taxon>
        <taxon>Nymphalinae</taxon>
        <taxon>Vanessa</taxon>
    </lineage>
</organism>
<feature type="domain" description="Major facilitator superfamily (MFS) profile" evidence="6">
    <location>
        <begin position="14"/>
        <end position="449"/>
    </location>
</feature>
<comment type="subcellular location">
    <subcellularLocation>
        <location evidence="1">Membrane</location>
        <topology evidence="1">Multi-pass membrane protein</topology>
    </subcellularLocation>
</comment>
<dbReference type="OMA" id="CITVSIF"/>
<feature type="transmembrane region" description="Helical" evidence="5">
    <location>
        <begin position="394"/>
        <end position="415"/>
    </location>
</feature>
<dbReference type="OrthoDB" id="4142200at2759"/>
<dbReference type="PANTHER" id="PTHR48021:SF68">
    <property type="entry name" value="MAJOR FACILITATOR SUPERFAMILY (MFS) PROFILE DOMAIN-CONTAINING PROTEIN"/>
    <property type="match status" value="1"/>
</dbReference>
<evidence type="ECO:0000256" key="4">
    <source>
        <dbReference type="ARBA" id="ARBA00023136"/>
    </source>
</evidence>
<feature type="transmembrane region" description="Helical" evidence="5">
    <location>
        <begin position="325"/>
        <end position="346"/>
    </location>
</feature>
<dbReference type="GO" id="GO:0022857">
    <property type="term" value="F:transmembrane transporter activity"/>
    <property type="evidence" value="ECO:0007669"/>
    <property type="project" value="InterPro"/>
</dbReference>
<keyword evidence="7" id="KW-1185">Reference proteome</keyword>
<dbReference type="Gene3D" id="1.20.1250.20">
    <property type="entry name" value="MFS general substrate transporter like domains"/>
    <property type="match status" value="1"/>
</dbReference>
<protein>
    <submittedName>
        <fullName evidence="8">Facilitated trehalose transporter Tret1-2 homolog</fullName>
    </submittedName>
</protein>
<feature type="transmembrane region" description="Helical" evidence="5">
    <location>
        <begin position="14"/>
        <end position="36"/>
    </location>
</feature>
<dbReference type="Proteomes" id="UP001652626">
    <property type="component" value="Chromosome 26"/>
</dbReference>
<keyword evidence="2 5" id="KW-0812">Transmembrane</keyword>
<proteinExistence type="predicted"/>
<feature type="transmembrane region" description="Helical" evidence="5">
    <location>
        <begin position="142"/>
        <end position="164"/>
    </location>
</feature>
<dbReference type="SUPFAM" id="SSF103473">
    <property type="entry name" value="MFS general substrate transporter"/>
    <property type="match status" value="1"/>
</dbReference>
<feature type="transmembrane region" description="Helical" evidence="5">
    <location>
        <begin position="296"/>
        <end position="318"/>
    </location>
</feature>
<evidence type="ECO:0000256" key="5">
    <source>
        <dbReference type="SAM" id="Phobius"/>
    </source>
</evidence>
<feature type="transmembrane region" description="Helical" evidence="5">
    <location>
        <begin position="110"/>
        <end position="130"/>
    </location>
</feature>
<gene>
    <name evidence="8" type="primary">LOC113404844</name>
</gene>
<dbReference type="GeneID" id="113404844"/>
<sequence length="499" mass="55659">MAHSYNISPFIKQCFVTAAVGINIIGFGCILGFPAILLPQLKAPDTPITLTKDSESWIVAVLALSVLAGNFISPPIMDRLGRKMSHYALTAIFLISWFIITMATSVEALIVGRILQGVAGGILSTLRSILIGEYTSPLNRGAFLTIVSLSQAFGIFLVHLIGSFLSWQKTAFVCVLFPFVSLVMINYTPESPSWLVSKGRFDECRQVFKWLRGNKEDDELEDMIEARVAFEKAAFKENENQNWFAKLYTIIRKKEFYKPIIIMIHSNVLLQFSGGPTMSSYSTVIMSLLMGPEANAYFWMVFIDSQRIIFNTIAIFIINKTKRRVMIFTTGLLSVGSHFAIAIYTYCRTHGWEYDAVWLPAMLINLQYLAVAVGTVPMPQVIGGEVFALEYRSIGGTISQAAGGVAMFLALKTFPTLLDEIGLHGTYTFYGAVLLVNLVIVLILLPETKGKTLQQIENEFRGRPIKLEELEAKQSLKSNSVEIYVRKMSEKRCSSPVLL</sequence>
<keyword evidence="3 5" id="KW-1133">Transmembrane helix</keyword>
<dbReference type="InterPro" id="IPR005829">
    <property type="entry name" value="Sugar_transporter_CS"/>
</dbReference>
<evidence type="ECO:0000259" key="6">
    <source>
        <dbReference type="PROSITE" id="PS50850"/>
    </source>
</evidence>
<feature type="transmembrane region" description="Helical" evidence="5">
    <location>
        <begin position="56"/>
        <end position="73"/>
    </location>
</feature>
<evidence type="ECO:0000256" key="2">
    <source>
        <dbReference type="ARBA" id="ARBA00022692"/>
    </source>
</evidence>
<dbReference type="RefSeq" id="XP_026501694.2">
    <property type="nucleotide sequence ID" value="XM_026645909.2"/>
</dbReference>
<feature type="transmembrane region" description="Helical" evidence="5">
    <location>
        <begin position="358"/>
        <end position="382"/>
    </location>
</feature>
<dbReference type="PROSITE" id="PS00217">
    <property type="entry name" value="SUGAR_TRANSPORT_2"/>
    <property type="match status" value="1"/>
</dbReference>
<dbReference type="GO" id="GO:0005886">
    <property type="term" value="C:plasma membrane"/>
    <property type="evidence" value="ECO:0007669"/>
    <property type="project" value="UniProtKB-SubCell"/>
</dbReference>
<evidence type="ECO:0000313" key="7">
    <source>
        <dbReference type="Proteomes" id="UP001652626"/>
    </source>
</evidence>
<dbReference type="InterPro" id="IPR020846">
    <property type="entry name" value="MFS_dom"/>
</dbReference>
<evidence type="ECO:0000256" key="1">
    <source>
        <dbReference type="ARBA" id="ARBA00004141"/>
    </source>
</evidence>
<keyword evidence="4 5" id="KW-0472">Membrane</keyword>
<dbReference type="PROSITE" id="PS50850">
    <property type="entry name" value="MFS"/>
    <property type="match status" value="1"/>
</dbReference>
<feature type="transmembrane region" description="Helical" evidence="5">
    <location>
        <begin position="85"/>
        <end position="104"/>
    </location>
</feature>
<dbReference type="InterPro" id="IPR050549">
    <property type="entry name" value="MFS_Trehalose_Transporter"/>
</dbReference>
<dbReference type="InterPro" id="IPR036259">
    <property type="entry name" value="MFS_trans_sf"/>
</dbReference>
<feature type="transmembrane region" description="Helical" evidence="5">
    <location>
        <begin position="427"/>
        <end position="445"/>
    </location>
</feature>
<evidence type="ECO:0000256" key="3">
    <source>
        <dbReference type="ARBA" id="ARBA00022989"/>
    </source>
</evidence>
<accession>A0A8B8IX17</accession>
<dbReference type="PANTHER" id="PTHR48021">
    <property type="match status" value="1"/>
</dbReference>
<name>A0A8B8IX17_VANTA</name>
<evidence type="ECO:0000313" key="8">
    <source>
        <dbReference type="RefSeq" id="XP_026501694.2"/>
    </source>
</evidence>
<dbReference type="InterPro" id="IPR005828">
    <property type="entry name" value="MFS_sugar_transport-like"/>
</dbReference>
<reference evidence="8" key="1">
    <citation type="submission" date="2025-08" db="UniProtKB">
        <authorList>
            <consortium name="RefSeq"/>
        </authorList>
    </citation>
    <scope>IDENTIFICATION</scope>
    <source>
        <tissue evidence="8">Whole body</tissue>
    </source>
</reference>